<dbReference type="EMBL" id="JAUSUB010000003">
    <property type="protein sequence ID" value="MDQ0269036.1"/>
    <property type="molecule type" value="Genomic_DNA"/>
</dbReference>
<keyword evidence="2" id="KW-1185">Reference proteome</keyword>
<evidence type="ECO:0000313" key="1">
    <source>
        <dbReference type="EMBL" id="MDQ0269036.1"/>
    </source>
</evidence>
<sequence>MSSLLYRRKLTFTVFIWASVEYLLQTMQALGALSKTDKRELFLTPLGREPIYHQNITAV</sequence>
<gene>
    <name evidence="1" type="ORF">J2S17_000906</name>
</gene>
<accession>A0ABU0ACQ3</accession>
<organism evidence="1 2">
    <name type="scientific">Cytobacillus purgationiresistens</name>
    <dbReference type="NCBI Taxonomy" id="863449"/>
    <lineage>
        <taxon>Bacteria</taxon>
        <taxon>Bacillati</taxon>
        <taxon>Bacillota</taxon>
        <taxon>Bacilli</taxon>
        <taxon>Bacillales</taxon>
        <taxon>Bacillaceae</taxon>
        <taxon>Cytobacillus</taxon>
    </lineage>
</organism>
<protein>
    <submittedName>
        <fullName evidence="1">Uncharacterized protein</fullName>
    </submittedName>
</protein>
<dbReference type="Proteomes" id="UP001238088">
    <property type="component" value="Unassembled WGS sequence"/>
</dbReference>
<evidence type="ECO:0000313" key="2">
    <source>
        <dbReference type="Proteomes" id="UP001238088"/>
    </source>
</evidence>
<reference evidence="1 2" key="1">
    <citation type="submission" date="2023-07" db="EMBL/GenBank/DDBJ databases">
        <title>Genomic Encyclopedia of Type Strains, Phase IV (KMG-IV): sequencing the most valuable type-strain genomes for metagenomic binning, comparative biology and taxonomic classification.</title>
        <authorList>
            <person name="Goeker M."/>
        </authorList>
    </citation>
    <scope>NUCLEOTIDE SEQUENCE [LARGE SCALE GENOMIC DNA]</scope>
    <source>
        <strain evidence="1 2">DSM 23494</strain>
    </source>
</reference>
<proteinExistence type="predicted"/>
<comment type="caution">
    <text evidence="1">The sequence shown here is derived from an EMBL/GenBank/DDBJ whole genome shotgun (WGS) entry which is preliminary data.</text>
</comment>
<name>A0ABU0ACQ3_9BACI</name>